<proteinExistence type="predicted"/>
<organism evidence="1 2">
    <name type="scientific">Mucor plumbeus</name>
    <dbReference type="NCBI Taxonomy" id="97098"/>
    <lineage>
        <taxon>Eukaryota</taxon>
        <taxon>Fungi</taxon>
        <taxon>Fungi incertae sedis</taxon>
        <taxon>Mucoromycota</taxon>
        <taxon>Mucoromycotina</taxon>
        <taxon>Mucoromycetes</taxon>
        <taxon>Mucorales</taxon>
        <taxon>Mucorineae</taxon>
        <taxon>Mucoraceae</taxon>
        <taxon>Mucor</taxon>
    </lineage>
</organism>
<evidence type="ECO:0000313" key="1">
    <source>
        <dbReference type="EMBL" id="KAG2192390.1"/>
    </source>
</evidence>
<gene>
    <name evidence="1" type="ORF">INT46_008927</name>
</gene>
<sequence length="367" mass="42746">MSKKRSTFRSRSFQANIQNSELTAPARFDSGFPYRQASTINRPIFSPTPEPSEIRFNSLDMSSSQSSVHYQNGYQPELLAPPDFRYRRESSINIPEPRSHVDVTDYYKYVPSDMTPLQKTRQLLVWIAKRETKQDTTPEAQENPLAKRAKIATNKAKQRIIEGLVNGEINLSWYNRPDQIEQSEEKENPINKSNAKKLISLNQADKLIQAEIDDWKKYSEEIYQSHAEAKDSILLNATFNYENLNDGSMLFNLDKLQQQFFNKYCYKQEKEKQIKDYNMVYSGITQIRHILNIASQFVRLSQRYLDHRLLNLAKQAQERARIIPGKYDNCSAVGIFYDEQEKKKSELENVQNMIRLSIAPNVTQPPK</sequence>
<dbReference type="PANTHER" id="PTHR14778">
    <property type="entry name" value="KINETOCHORE-ASSOCIATED PROTEIN DSN1 HOMOLOG"/>
    <property type="match status" value="1"/>
</dbReference>
<keyword evidence="2" id="KW-1185">Reference proteome</keyword>
<accession>A0A8H7QIL4</accession>
<dbReference type="AlphaFoldDB" id="A0A8H7QIL4"/>
<comment type="caution">
    <text evidence="1">The sequence shown here is derived from an EMBL/GenBank/DDBJ whole genome shotgun (WGS) entry which is preliminary data.</text>
</comment>
<dbReference type="Proteomes" id="UP000650833">
    <property type="component" value="Unassembled WGS sequence"/>
</dbReference>
<dbReference type="OrthoDB" id="3364649at2759"/>
<dbReference type="EMBL" id="JAEPRC010000732">
    <property type="protein sequence ID" value="KAG2192390.1"/>
    <property type="molecule type" value="Genomic_DNA"/>
</dbReference>
<dbReference type="PANTHER" id="PTHR14778:SF2">
    <property type="entry name" value="KINETOCHORE-ASSOCIATED PROTEIN DSN1 HOMOLOG"/>
    <property type="match status" value="1"/>
</dbReference>
<reference evidence="1" key="1">
    <citation type="submission" date="2020-12" db="EMBL/GenBank/DDBJ databases">
        <title>Metabolic potential, ecology and presence of endohyphal bacteria is reflected in genomic diversity of Mucoromycotina.</title>
        <authorList>
            <person name="Muszewska A."/>
            <person name="Okrasinska A."/>
            <person name="Steczkiewicz K."/>
            <person name="Drgas O."/>
            <person name="Orlowska M."/>
            <person name="Perlinska-Lenart U."/>
            <person name="Aleksandrzak-Piekarczyk T."/>
            <person name="Szatraj K."/>
            <person name="Zielenkiewicz U."/>
            <person name="Pilsyk S."/>
            <person name="Malc E."/>
            <person name="Mieczkowski P."/>
            <person name="Kruszewska J.S."/>
            <person name="Biernat P."/>
            <person name="Pawlowska J."/>
        </authorList>
    </citation>
    <scope>NUCLEOTIDE SEQUENCE</scope>
    <source>
        <strain evidence="1">CBS 226.32</strain>
    </source>
</reference>
<evidence type="ECO:0000313" key="2">
    <source>
        <dbReference type="Proteomes" id="UP000650833"/>
    </source>
</evidence>
<dbReference type="InterPro" id="IPR013218">
    <property type="entry name" value="Dsn1/Mis13"/>
</dbReference>
<dbReference type="GO" id="GO:0051301">
    <property type="term" value="P:cell division"/>
    <property type="evidence" value="ECO:0007669"/>
    <property type="project" value="InterPro"/>
</dbReference>
<dbReference type="GO" id="GO:0000444">
    <property type="term" value="C:MIS12/MIND type complex"/>
    <property type="evidence" value="ECO:0007669"/>
    <property type="project" value="InterPro"/>
</dbReference>
<dbReference type="Pfam" id="PF08202">
    <property type="entry name" value="MIS13"/>
    <property type="match status" value="1"/>
</dbReference>
<name>A0A8H7QIL4_9FUNG</name>
<protein>
    <submittedName>
        <fullName evidence="1">Uncharacterized protein</fullName>
    </submittedName>
</protein>
<dbReference type="GO" id="GO:0007059">
    <property type="term" value="P:chromosome segregation"/>
    <property type="evidence" value="ECO:0007669"/>
    <property type="project" value="InterPro"/>
</dbReference>